<keyword evidence="2" id="KW-1185">Reference proteome</keyword>
<dbReference type="EMBL" id="BGPR01003171">
    <property type="protein sequence ID" value="GBM84583.1"/>
    <property type="molecule type" value="Genomic_DNA"/>
</dbReference>
<dbReference type="AlphaFoldDB" id="A0A4Y2J327"/>
<feature type="non-terminal residue" evidence="1">
    <location>
        <position position="18"/>
    </location>
</feature>
<protein>
    <submittedName>
        <fullName evidence="1">Uncharacterized protein</fullName>
    </submittedName>
</protein>
<evidence type="ECO:0000313" key="2">
    <source>
        <dbReference type="Proteomes" id="UP000499080"/>
    </source>
</evidence>
<accession>A0A4Y2J327</accession>
<dbReference type="Proteomes" id="UP000499080">
    <property type="component" value="Unassembled WGS sequence"/>
</dbReference>
<proteinExistence type="predicted"/>
<reference evidence="1 2" key="1">
    <citation type="journal article" date="2019" name="Sci. Rep.">
        <title>Orb-weaving spider Araneus ventricosus genome elucidates the spidroin gene catalogue.</title>
        <authorList>
            <person name="Kono N."/>
            <person name="Nakamura H."/>
            <person name="Ohtoshi R."/>
            <person name="Moran D.A.P."/>
            <person name="Shinohara A."/>
            <person name="Yoshida Y."/>
            <person name="Fujiwara M."/>
            <person name="Mori M."/>
            <person name="Tomita M."/>
            <person name="Arakawa K."/>
        </authorList>
    </citation>
    <scope>NUCLEOTIDE SEQUENCE [LARGE SCALE GENOMIC DNA]</scope>
</reference>
<feature type="non-terminal residue" evidence="1">
    <location>
        <position position="1"/>
    </location>
</feature>
<comment type="caution">
    <text evidence="1">The sequence shown here is derived from an EMBL/GenBank/DDBJ whole genome shotgun (WGS) entry which is preliminary data.</text>
</comment>
<organism evidence="1 2">
    <name type="scientific">Araneus ventricosus</name>
    <name type="common">Orbweaver spider</name>
    <name type="synonym">Epeira ventricosa</name>
    <dbReference type="NCBI Taxonomy" id="182803"/>
    <lineage>
        <taxon>Eukaryota</taxon>
        <taxon>Metazoa</taxon>
        <taxon>Ecdysozoa</taxon>
        <taxon>Arthropoda</taxon>
        <taxon>Chelicerata</taxon>
        <taxon>Arachnida</taxon>
        <taxon>Araneae</taxon>
        <taxon>Araneomorphae</taxon>
        <taxon>Entelegynae</taxon>
        <taxon>Araneoidea</taxon>
        <taxon>Araneidae</taxon>
        <taxon>Araneus</taxon>
    </lineage>
</organism>
<evidence type="ECO:0000313" key="1">
    <source>
        <dbReference type="EMBL" id="GBM84583.1"/>
    </source>
</evidence>
<sequence>KWDGVECHHSICEVWRGR</sequence>
<name>A0A4Y2J327_ARAVE</name>
<gene>
    <name evidence="1" type="ORF">AVEN_187993_1</name>
</gene>